<reference evidence="1 2" key="1">
    <citation type="journal article" date="2021" name="Plant Biotechnol. J.">
        <title>Multi-omics assisted identification of the key and species-specific regulatory components of drought-tolerant mechanisms in Gossypium stocksii.</title>
        <authorList>
            <person name="Yu D."/>
            <person name="Ke L."/>
            <person name="Zhang D."/>
            <person name="Wu Y."/>
            <person name="Sun Y."/>
            <person name="Mei J."/>
            <person name="Sun J."/>
            <person name="Sun Y."/>
        </authorList>
    </citation>
    <scope>NUCLEOTIDE SEQUENCE [LARGE SCALE GENOMIC DNA]</scope>
    <source>
        <strain evidence="2">cv. E1</strain>
        <tissue evidence="1">Leaf</tissue>
    </source>
</reference>
<evidence type="ECO:0000313" key="1">
    <source>
        <dbReference type="EMBL" id="KAH1083595.1"/>
    </source>
</evidence>
<protein>
    <submittedName>
        <fullName evidence="1">Uncharacterized protein</fullName>
    </submittedName>
</protein>
<evidence type="ECO:0000313" key="2">
    <source>
        <dbReference type="Proteomes" id="UP000828251"/>
    </source>
</evidence>
<proteinExistence type="predicted"/>
<dbReference type="OrthoDB" id="1434300at2759"/>
<name>A0A9D3VHZ9_9ROSI</name>
<keyword evidence="2" id="KW-1185">Reference proteome</keyword>
<comment type="caution">
    <text evidence="1">The sequence shown here is derived from an EMBL/GenBank/DDBJ whole genome shotgun (WGS) entry which is preliminary data.</text>
</comment>
<feature type="non-terminal residue" evidence="1">
    <location>
        <position position="1"/>
    </location>
</feature>
<gene>
    <name evidence="1" type="ORF">J1N35_023356</name>
</gene>
<dbReference type="AlphaFoldDB" id="A0A9D3VHZ9"/>
<dbReference type="Proteomes" id="UP000828251">
    <property type="component" value="Unassembled WGS sequence"/>
</dbReference>
<accession>A0A9D3VHZ9</accession>
<organism evidence="1 2">
    <name type="scientific">Gossypium stocksii</name>
    <dbReference type="NCBI Taxonomy" id="47602"/>
    <lineage>
        <taxon>Eukaryota</taxon>
        <taxon>Viridiplantae</taxon>
        <taxon>Streptophyta</taxon>
        <taxon>Embryophyta</taxon>
        <taxon>Tracheophyta</taxon>
        <taxon>Spermatophyta</taxon>
        <taxon>Magnoliopsida</taxon>
        <taxon>eudicotyledons</taxon>
        <taxon>Gunneridae</taxon>
        <taxon>Pentapetalae</taxon>
        <taxon>rosids</taxon>
        <taxon>malvids</taxon>
        <taxon>Malvales</taxon>
        <taxon>Malvaceae</taxon>
        <taxon>Malvoideae</taxon>
        <taxon>Gossypium</taxon>
    </lineage>
</organism>
<sequence>VNRILVDTGSSVDILIAKTFNKMSLKDIILIKASPVYDFASQPITIKGSITFLMVLGYEKHIITQMVDFLVVAQTVI</sequence>
<dbReference type="EMBL" id="JAIQCV010000007">
    <property type="protein sequence ID" value="KAH1083595.1"/>
    <property type="molecule type" value="Genomic_DNA"/>
</dbReference>